<dbReference type="RefSeq" id="WP_091204936.1">
    <property type="nucleotide sequence ID" value="NZ_FONQ01000007.1"/>
</dbReference>
<name>A0A1I2FCH6_9FLAO</name>
<dbReference type="OrthoDB" id="9795405at2"/>
<dbReference type="PANTHER" id="PTHR42830:SF2">
    <property type="entry name" value="OSMC_OHR FAMILY PROTEIN"/>
    <property type="match status" value="1"/>
</dbReference>
<dbReference type="EMBL" id="FONQ01000007">
    <property type="protein sequence ID" value="SFF02246.1"/>
    <property type="molecule type" value="Genomic_DNA"/>
</dbReference>
<dbReference type="SUPFAM" id="SSF82784">
    <property type="entry name" value="OsmC-like"/>
    <property type="match status" value="1"/>
</dbReference>
<accession>A0A1I2FCH6</accession>
<reference evidence="2" key="1">
    <citation type="submission" date="2016-10" db="EMBL/GenBank/DDBJ databases">
        <authorList>
            <person name="Varghese N."/>
            <person name="Submissions S."/>
        </authorList>
    </citation>
    <scope>NUCLEOTIDE SEQUENCE [LARGE SCALE GENOMIC DNA]</scope>
    <source>
        <strain evidence="2">CGMCC 1.9227</strain>
    </source>
</reference>
<dbReference type="STRING" id="935223.SAMN04488131_10794"/>
<dbReference type="InterPro" id="IPR015946">
    <property type="entry name" value="KH_dom-like_a/b"/>
</dbReference>
<dbReference type="AlphaFoldDB" id="A0A1I2FCH6"/>
<dbReference type="InterPro" id="IPR052707">
    <property type="entry name" value="OsmC_Ohr_Peroxiredoxin"/>
</dbReference>
<organism evidence="1 2">
    <name type="scientific">Flavobacterium xueshanense</name>
    <dbReference type="NCBI Taxonomy" id="935223"/>
    <lineage>
        <taxon>Bacteria</taxon>
        <taxon>Pseudomonadati</taxon>
        <taxon>Bacteroidota</taxon>
        <taxon>Flavobacteriia</taxon>
        <taxon>Flavobacteriales</taxon>
        <taxon>Flavobacteriaceae</taxon>
        <taxon>Flavobacterium</taxon>
    </lineage>
</organism>
<sequence length="150" mass="16909">MEKHYYNVDVNWNNDRKGNLCSPEINQFNTENKCIEVATPPEFPKGISGIWSPEHLFTAAVSSCLMTTFLSIAENSKLEFTSFSCKSKGVLEQVDGKFLMSEIILEPTVTITHEKDRERAERVLQKSEAACLISNSIISKITMISTINMQ</sequence>
<keyword evidence="2" id="KW-1185">Reference proteome</keyword>
<evidence type="ECO:0000313" key="2">
    <source>
        <dbReference type="Proteomes" id="UP000198596"/>
    </source>
</evidence>
<evidence type="ECO:0000313" key="1">
    <source>
        <dbReference type="EMBL" id="SFF02246.1"/>
    </source>
</evidence>
<dbReference type="InterPro" id="IPR036102">
    <property type="entry name" value="OsmC/Ohrsf"/>
</dbReference>
<gene>
    <name evidence="1" type="ORF">SAMN04488131_10794</name>
</gene>
<dbReference type="InterPro" id="IPR003718">
    <property type="entry name" value="OsmC/Ohr_fam"/>
</dbReference>
<dbReference type="Gene3D" id="3.30.300.20">
    <property type="match status" value="1"/>
</dbReference>
<dbReference type="Proteomes" id="UP000198596">
    <property type="component" value="Unassembled WGS sequence"/>
</dbReference>
<proteinExistence type="predicted"/>
<dbReference type="Pfam" id="PF02566">
    <property type="entry name" value="OsmC"/>
    <property type="match status" value="1"/>
</dbReference>
<protein>
    <submittedName>
        <fullName evidence="1">Peroxiredoxin, SACOL1771 subfamily</fullName>
    </submittedName>
</protein>
<dbReference type="PANTHER" id="PTHR42830">
    <property type="entry name" value="OSMOTICALLY INDUCIBLE FAMILY PROTEIN"/>
    <property type="match status" value="1"/>
</dbReference>